<reference evidence="6" key="1">
    <citation type="submission" date="2018-09" db="EMBL/GenBank/DDBJ databases">
        <authorList>
            <person name="Livingstone P.G."/>
            <person name="Whitworth D.E."/>
        </authorList>
    </citation>
    <scope>NUCLEOTIDE SEQUENCE [LARGE SCALE GENOMIC DNA]</scope>
    <source>
        <strain evidence="6">CA043D</strain>
    </source>
</reference>
<keyword evidence="1 3" id="KW-0732">Signal</keyword>
<dbReference type="InterPro" id="IPR029058">
    <property type="entry name" value="AB_hydrolase_fold"/>
</dbReference>
<evidence type="ECO:0000313" key="6">
    <source>
        <dbReference type="Proteomes" id="UP000268313"/>
    </source>
</evidence>
<dbReference type="InterPro" id="IPR002925">
    <property type="entry name" value="Dienelactn_hydro"/>
</dbReference>
<name>A0A3A8KDM3_9BACT</name>
<keyword evidence="2 5" id="KW-0378">Hydrolase</keyword>
<keyword evidence="6" id="KW-1185">Reference proteome</keyword>
<protein>
    <submittedName>
        <fullName evidence="5">Alpha/beta fold hydrolase</fullName>
    </submittedName>
</protein>
<dbReference type="PROSITE" id="PS51257">
    <property type="entry name" value="PROKAR_LIPOPROTEIN"/>
    <property type="match status" value="1"/>
</dbReference>
<feature type="chain" id="PRO_5017356562" evidence="3">
    <location>
        <begin position="24"/>
        <end position="242"/>
    </location>
</feature>
<proteinExistence type="predicted"/>
<evidence type="ECO:0000313" key="5">
    <source>
        <dbReference type="EMBL" id="RKH02435.1"/>
    </source>
</evidence>
<dbReference type="PANTHER" id="PTHR43037:SF5">
    <property type="entry name" value="FERULOYL ESTERASE"/>
    <property type="match status" value="1"/>
</dbReference>
<accession>A0A3A8KDM3</accession>
<dbReference type="RefSeq" id="WP_120603565.1">
    <property type="nucleotide sequence ID" value="NZ_RAWE01000054.1"/>
</dbReference>
<dbReference type="AlphaFoldDB" id="A0A3A8KDM3"/>
<dbReference type="OrthoDB" id="5521045at2"/>
<dbReference type="EMBL" id="RAWE01000054">
    <property type="protein sequence ID" value="RKH02435.1"/>
    <property type="molecule type" value="Genomic_DNA"/>
</dbReference>
<sequence length="242" mass="26506">MREPRTAAVLLAVSLLGMACASARSTAPEVPSPLVYKSEAVGAPQPEALLVALHFSGSSPAFWDEHVQSLGIPVRTLLPQGPRPRRDGFTWFQADHEAKTGEGKTEDVERMATRIAELIREVRAAHPEIRRVVVTGFSYGGDLAWMLALRHPELVDAAVPMGTRLLGDPARELPASLRVRVLQGEQDAIIPVQRTRERVAELKGRGVPIDVRTFPDLGHDVSPALLEDWRAFVRQSLQGPVD</sequence>
<evidence type="ECO:0000256" key="1">
    <source>
        <dbReference type="ARBA" id="ARBA00022729"/>
    </source>
</evidence>
<organism evidence="5 6">
    <name type="scientific">Corallococcus carmarthensis</name>
    <dbReference type="NCBI Taxonomy" id="2316728"/>
    <lineage>
        <taxon>Bacteria</taxon>
        <taxon>Pseudomonadati</taxon>
        <taxon>Myxococcota</taxon>
        <taxon>Myxococcia</taxon>
        <taxon>Myxococcales</taxon>
        <taxon>Cystobacterineae</taxon>
        <taxon>Myxococcaceae</taxon>
        <taxon>Corallococcus</taxon>
    </lineage>
</organism>
<dbReference type="SUPFAM" id="SSF53474">
    <property type="entry name" value="alpha/beta-Hydrolases"/>
    <property type="match status" value="1"/>
</dbReference>
<dbReference type="GO" id="GO:0016787">
    <property type="term" value="F:hydrolase activity"/>
    <property type="evidence" value="ECO:0007669"/>
    <property type="project" value="UniProtKB-KW"/>
</dbReference>
<gene>
    <name evidence="5" type="ORF">D7X32_16815</name>
</gene>
<evidence type="ECO:0000259" key="4">
    <source>
        <dbReference type="Pfam" id="PF01738"/>
    </source>
</evidence>
<dbReference type="Proteomes" id="UP000268313">
    <property type="component" value="Unassembled WGS sequence"/>
</dbReference>
<dbReference type="InterPro" id="IPR050955">
    <property type="entry name" value="Plant_Biomass_Hydrol_Est"/>
</dbReference>
<dbReference type="Gene3D" id="3.40.50.1820">
    <property type="entry name" value="alpha/beta hydrolase"/>
    <property type="match status" value="1"/>
</dbReference>
<dbReference type="PANTHER" id="PTHR43037">
    <property type="entry name" value="UNNAMED PRODUCT-RELATED"/>
    <property type="match status" value="1"/>
</dbReference>
<feature type="domain" description="Dienelactone hydrolase" evidence="4">
    <location>
        <begin position="101"/>
        <end position="219"/>
    </location>
</feature>
<comment type="caution">
    <text evidence="5">The sequence shown here is derived from an EMBL/GenBank/DDBJ whole genome shotgun (WGS) entry which is preliminary data.</text>
</comment>
<dbReference type="Pfam" id="PF01738">
    <property type="entry name" value="DLH"/>
    <property type="match status" value="1"/>
</dbReference>
<feature type="signal peptide" evidence="3">
    <location>
        <begin position="1"/>
        <end position="23"/>
    </location>
</feature>
<evidence type="ECO:0000256" key="3">
    <source>
        <dbReference type="SAM" id="SignalP"/>
    </source>
</evidence>
<evidence type="ECO:0000256" key="2">
    <source>
        <dbReference type="ARBA" id="ARBA00022801"/>
    </source>
</evidence>